<proteinExistence type="predicted"/>
<reference evidence="3" key="1">
    <citation type="submission" date="2017-11" db="EMBL/GenBank/DDBJ databases">
        <authorList>
            <person name="Kuznetsova I."/>
            <person name="Sazanova A."/>
            <person name="Chirak E."/>
            <person name="Safronova V."/>
            <person name="Willems A."/>
        </authorList>
    </citation>
    <scope>NUCLEOTIDE SEQUENCE [LARGE SCALE GENOMIC DNA]</scope>
    <source>
        <strain evidence="3">STM 196</strain>
    </source>
</reference>
<organism evidence="2 3">
    <name type="scientific">Phyllobacterium brassicacearum</name>
    <dbReference type="NCBI Taxonomy" id="314235"/>
    <lineage>
        <taxon>Bacteria</taxon>
        <taxon>Pseudomonadati</taxon>
        <taxon>Pseudomonadota</taxon>
        <taxon>Alphaproteobacteria</taxon>
        <taxon>Hyphomicrobiales</taxon>
        <taxon>Phyllobacteriaceae</taxon>
        <taxon>Phyllobacterium</taxon>
    </lineage>
</organism>
<name>A0A2P7BMB6_9HYPH</name>
<gene>
    <name evidence="2" type="ORF">CU102_17105</name>
</gene>
<feature type="region of interest" description="Disordered" evidence="1">
    <location>
        <begin position="1"/>
        <end position="33"/>
    </location>
</feature>
<evidence type="ECO:0000256" key="1">
    <source>
        <dbReference type="SAM" id="MobiDB-lite"/>
    </source>
</evidence>
<dbReference type="EMBL" id="PGGO01000013">
    <property type="protein sequence ID" value="PSH67608.1"/>
    <property type="molecule type" value="Genomic_DNA"/>
</dbReference>
<comment type="caution">
    <text evidence="2">The sequence shown here is derived from an EMBL/GenBank/DDBJ whole genome shotgun (WGS) entry which is preliminary data.</text>
</comment>
<keyword evidence="3" id="KW-1185">Reference proteome</keyword>
<protein>
    <submittedName>
        <fullName evidence="2">Uncharacterized protein</fullName>
    </submittedName>
</protein>
<evidence type="ECO:0000313" key="2">
    <source>
        <dbReference type="EMBL" id="PSH67608.1"/>
    </source>
</evidence>
<accession>A0A2P7BMB6</accession>
<feature type="compositionally biased region" description="Basic and acidic residues" evidence="1">
    <location>
        <begin position="19"/>
        <end position="33"/>
    </location>
</feature>
<dbReference type="Proteomes" id="UP000241444">
    <property type="component" value="Unassembled WGS sequence"/>
</dbReference>
<dbReference type="AlphaFoldDB" id="A0A2P7BMB6"/>
<sequence length="69" mass="7751">MVKQKSRAKARRIVNAKASRGEHATSEKWEENHSLRMNENRAAPDAFQGVQDIILRARSFFVSGGLEPA</sequence>
<feature type="compositionally biased region" description="Basic residues" evidence="1">
    <location>
        <begin position="1"/>
        <end position="14"/>
    </location>
</feature>
<evidence type="ECO:0000313" key="3">
    <source>
        <dbReference type="Proteomes" id="UP000241444"/>
    </source>
</evidence>